<reference evidence="10 11" key="2">
    <citation type="journal article" date="2011" name="Curr. Biol.">
        <title>An interdependent metabolic patchwork in the nested symbiosis of mealybugs.</title>
        <authorList>
            <person name="McCutcheon J.P."/>
            <person name="von Dohlen C.D."/>
        </authorList>
    </citation>
    <scope>NUCLEOTIDE SEQUENCE [LARGE SCALE GENOMIC DNA]</scope>
    <source>
        <strain evidence="10 11">PCIT</strain>
    </source>
</reference>
<keyword evidence="4 8" id="KW-0819">tRNA processing</keyword>
<dbReference type="EMBL" id="CP002243">
    <property type="protein sequence ID" value="AEI75079.1"/>
    <property type="molecule type" value="Genomic_DNA"/>
</dbReference>
<dbReference type="SUPFAM" id="SSF56037">
    <property type="entry name" value="PheT/TilS domain"/>
    <property type="match status" value="1"/>
</dbReference>
<feature type="binding site" evidence="8">
    <location>
        <begin position="32"/>
        <end position="37"/>
    </location>
    <ligand>
        <name>ATP</name>
        <dbReference type="ChEBI" id="CHEBI:30616"/>
    </ligand>
</feature>
<evidence type="ECO:0000256" key="6">
    <source>
        <dbReference type="ARBA" id="ARBA00022840"/>
    </source>
</evidence>
<dbReference type="InterPro" id="IPR012796">
    <property type="entry name" value="Lysidine-tRNA-synth_C"/>
</dbReference>
<dbReference type="AlphaFoldDB" id="F7XYA3"/>
<evidence type="ECO:0000256" key="5">
    <source>
        <dbReference type="ARBA" id="ARBA00022741"/>
    </source>
</evidence>
<dbReference type="eggNOG" id="COG0037">
    <property type="taxonomic scope" value="Bacteria"/>
</dbReference>
<proteinExistence type="inferred from homology"/>
<dbReference type="GO" id="GO:0005737">
    <property type="term" value="C:cytoplasm"/>
    <property type="evidence" value="ECO:0007669"/>
    <property type="project" value="UniProtKB-SubCell"/>
</dbReference>
<evidence type="ECO:0000256" key="1">
    <source>
        <dbReference type="ARBA" id="ARBA00004496"/>
    </source>
</evidence>
<dbReference type="InterPro" id="IPR012094">
    <property type="entry name" value="tRNA_Ile_lys_synt"/>
</dbReference>
<dbReference type="InterPro" id="IPR014729">
    <property type="entry name" value="Rossmann-like_a/b/a_fold"/>
</dbReference>
<dbReference type="GO" id="GO:0032267">
    <property type="term" value="F:tRNA(Ile)-lysidine synthase activity"/>
    <property type="evidence" value="ECO:0007669"/>
    <property type="project" value="UniProtKB-EC"/>
</dbReference>
<comment type="domain">
    <text evidence="8">The N-terminal region contains the highly conserved SGGXDS motif, predicted to be a P-loop motif involved in ATP binding.</text>
</comment>
<dbReference type="Pfam" id="PF09179">
    <property type="entry name" value="TilS"/>
    <property type="match status" value="1"/>
</dbReference>
<dbReference type="InterPro" id="IPR015262">
    <property type="entry name" value="tRNA_Ile_lys_synt_subst-bd"/>
</dbReference>
<comment type="subcellular location">
    <subcellularLocation>
        <location evidence="1 8">Cytoplasm</location>
    </subcellularLocation>
</comment>
<keyword evidence="5 8" id="KW-0547">Nucleotide-binding</keyword>
<comment type="similarity">
    <text evidence="8">Belongs to the tRNA(Ile)-lysidine synthase family.</text>
</comment>
<dbReference type="OrthoDB" id="9807403at2"/>
<dbReference type="KEGG" id="men:MEPCIT_461"/>
<dbReference type="SMART" id="SM00977">
    <property type="entry name" value="TilS_C"/>
    <property type="match status" value="1"/>
</dbReference>
<keyword evidence="11" id="KW-1185">Reference proteome</keyword>
<sequence length="494" mass="55916">MIHTDDCRQLQALHRRVAVYIAPYRAVLLAFSGGLDSMVLLDIITALRDGDEAMGSACSKILRAVHINHGLNRDADRWVKHCAYECHRRKVKFNIVRVVIDSTQDGLEAAARGARYRALAATLAADECLLTAHHQDDQVETLLLALKRGSGPAGLASMTADMPFHDHRLVRPLLDCSRAELEAYACARELSWIEDESNTNMRFDRNFLRLQILPLLRQRWPHFASASARSAQLCAGQERLLDELLAETLDDLMSPDGSLRLTPLMVMSNLRRAALLRRWLANLSVRMPSRLQLARLWQEVALSRRDAVAKMQIDDCQVRRFRDRLYVLPSVLPKLAKLADGVTILPWPPGYDQLQLPTDMGIIFRQTVDSDSPLQGERLSDGIASADTIVAIKSVVRAPMCDELVSIRFGPVRGLLHITGRRHGRTLKKIWQELEIPPWLRGHTPLLFYNDQLIAALGIFVTWEGTKQASEAQLHLFWLPNKNQAIYYRSINRK</sequence>
<name>F7XYA3_MOREP</name>
<evidence type="ECO:0000256" key="7">
    <source>
        <dbReference type="ARBA" id="ARBA00048539"/>
    </source>
</evidence>
<gene>
    <name evidence="8 10" type="primary">tilS</name>
    <name evidence="10" type="ordered locus">MEPCIT_461</name>
</gene>
<dbReference type="Gene3D" id="3.40.50.620">
    <property type="entry name" value="HUPs"/>
    <property type="match status" value="1"/>
</dbReference>
<dbReference type="RefSeq" id="WP_013975829.1">
    <property type="nucleotide sequence ID" value="NC_015735.1"/>
</dbReference>
<dbReference type="HAMAP" id="MF_01161">
    <property type="entry name" value="tRNA_Ile_lys_synt"/>
    <property type="match status" value="1"/>
</dbReference>
<dbReference type="PANTHER" id="PTHR43033:SF1">
    <property type="entry name" value="TRNA(ILE)-LYSIDINE SYNTHASE-RELATED"/>
    <property type="match status" value="1"/>
</dbReference>
<comment type="function">
    <text evidence="8">Ligates lysine onto the cytidine present at position 34 of the AUA codon-specific tRNA(Ile) that contains the anticodon CAU, in an ATP-dependent manner. Cytidine is converted to lysidine, thus changing the amino acid specificity of the tRNA from methionine to isoleucine.</text>
</comment>
<dbReference type="Pfam" id="PF01171">
    <property type="entry name" value="ATP_bind_3"/>
    <property type="match status" value="1"/>
</dbReference>
<accession>F7XYA3</accession>
<evidence type="ECO:0000256" key="2">
    <source>
        <dbReference type="ARBA" id="ARBA00022490"/>
    </source>
</evidence>
<keyword evidence="3 8" id="KW-0436">Ligase</keyword>
<dbReference type="CDD" id="cd01992">
    <property type="entry name" value="TilS_N"/>
    <property type="match status" value="1"/>
</dbReference>
<protein>
    <recommendedName>
        <fullName evidence="8">tRNA(Ile)-lysidine synthase</fullName>
        <ecNumber evidence="8">6.3.4.19</ecNumber>
    </recommendedName>
    <alternativeName>
        <fullName evidence="8">tRNA(Ile)-2-lysyl-cytidine synthase</fullName>
    </alternativeName>
    <alternativeName>
        <fullName evidence="8">tRNA(Ile)-lysidine synthetase</fullName>
    </alternativeName>
</protein>
<dbReference type="NCBIfam" id="TIGR02432">
    <property type="entry name" value="lysidine_TilS_N"/>
    <property type="match status" value="1"/>
</dbReference>
<dbReference type="HOGENOM" id="CLU_018869_2_0_6"/>
<dbReference type="GO" id="GO:0005524">
    <property type="term" value="F:ATP binding"/>
    <property type="evidence" value="ECO:0007669"/>
    <property type="project" value="UniProtKB-UniRule"/>
</dbReference>
<dbReference type="Pfam" id="PF11734">
    <property type="entry name" value="TilS_C"/>
    <property type="match status" value="1"/>
</dbReference>
<dbReference type="Gene3D" id="1.20.59.20">
    <property type="match status" value="1"/>
</dbReference>
<evidence type="ECO:0000313" key="10">
    <source>
        <dbReference type="EMBL" id="AEI75079.1"/>
    </source>
</evidence>
<evidence type="ECO:0000256" key="4">
    <source>
        <dbReference type="ARBA" id="ARBA00022694"/>
    </source>
</evidence>
<dbReference type="PANTHER" id="PTHR43033">
    <property type="entry name" value="TRNA(ILE)-LYSIDINE SYNTHASE-RELATED"/>
    <property type="match status" value="1"/>
</dbReference>
<evidence type="ECO:0000313" key="11">
    <source>
        <dbReference type="Proteomes" id="UP000000504"/>
    </source>
</evidence>
<dbReference type="EC" id="6.3.4.19" evidence="8"/>
<dbReference type="STRING" id="903503.MEPCIT_461"/>
<dbReference type="SUPFAM" id="SSF82829">
    <property type="entry name" value="MesJ substrate recognition domain-like"/>
    <property type="match status" value="1"/>
</dbReference>
<dbReference type="GO" id="GO:0006400">
    <property type="term" value="P:tRNA modification"/>
    <property type="evidence" value="ECO:0007669"/>
    <property type="project" value="UniProtKB-UniRule"/>
</dbReference>
<dbReference type="SUPFAM" id="SSF52402">
    <property type="entry name" value="Adenine nucleotide alpha hydrolases-like"/>
    <property type="match status" value="1"/>
</dbReference>
<dbReference type="Proteomes" id="UP000000504">
    <property type="component" value="Chromosome"/>
</dbReference>
<dbReference type="NCBIfam" id="TIGR02433">
    <property type="entry name" value="lysidine_TilS_C"/>
    <property type="match status" value="1"/>
</dbReference>
<comment type="catalytic activity">
    <reaction evidence="7 8">
        <text>cytidine(34) in tRNA(Ile2) + L-lysine + ATP = lysidine(34) in tRNA(Ile2) + AMP + diphosphate + H(+)</text>
        <dbReference type="Rhea" id="RHEA:43744"/>
        <dbReference type="Rhea" id="RHEA-COMP:10625"/>
        <dbReference type="Rhea" id="RHEA-COMP:10670"/>
        <dbReference type="ChEBI" id="CHEBI:15378"/>
        <dbReference type="ChEBI" id="CHEBI:30616"/>
        <dbReference type="ChEBI" id="CHEBI:32551"/>
        <dbReference type="ChEBI" id="CHEBI:33019"/>
        <dbReference type="ChEBI" id="CHEBI:82748"/>
        <dbReference type="ChEBI" id="CHEBI:83665"/>
        <dbReference type="ChEBI" id="CHEBI:456215"/>
        <dbReference type="EC" id="6.3.4.19"/>
    </reaction>
</comment>
<reference key="1">
    <citation type="submission" date="2010-09" db="EMBL/GenBank/DDBJ databases">
        <title>An interdependent metabolic patchwork in the nested three-way symbiosis of mealybugs.</title>
        <authorList>
            <person name="McCutcheon J.P."/>
            <person name="von Dohlen C.D."/>
        </authorList>
    </citation>
    <scope>NUCLEOTIDE SEQUENCE</scope>
    <source>
        <strain>PCIT</strain>
    </source>
</reference>
<evidence type="ECO:0000256" key="3">
    <source>
        <dbReference type="ARBA" id="ARBA00022598"/>
    </source>
</evidence>
<keyword evidence="2 8" id="KW-0963">Cytoplasm</keyword>
<feature type="domain" description="Lysidine-tRNA(Ile) synthetase C-terminal" evidence="9">
    <location>
        <begin position="405"/>
        <end position="478"/>
    </location>
</feature>
<dbReference type="InterPro" id="IPR011063">
    <property type="entry name" value="TilS/TtcA_N"/>
</dbReference>
<evidence type="ECO:0000256" key="8">
    <source>
        <dbReference type="HAMAP-Rule" id="MF_01161"/>
    </source>
</evidence>
<keyword evidence="6 8" id="KW-0067">ATP-binding</keyword>
<evidence type="ECO:0000259" key="9">
    <source>
        <dbReference type="SMART" id="SM00977"/>
    </source>
</evidence>
<dbReference type="InterPro" id="IPR012795">
    <property type="entry name" value="tRNA_Ile_lys_synt_N"/>
</dbReference>
<organism evidence="10 11">
    <name type="scientific">Moranella endobia (strain PCIT)</name>
    <dbReference type="NCBI Taxonomy" id="903503"/>
    <lineage>
        <taxon>Bacteria</taxon>
        <taxon>Pseudomonadati</taxon>
        <taxon>Pseudomonadota</taxon>
        <taxon>Gammaproteobacteria</taxon>
        <taxon>Enterobacterales</taxon>
        <taxon>Enterobacteriaceae</taxon>
        <taxon>Candidatus Moranella</taxon>
    </lineage>
</organism>